<dbReference type="Proteomes" id="UP001569904">
    <property type="component" value="Unassembled WGS sequence"/>
</dbReference>
<reference evidence="2 3" key="1">
    <citation type="submission" date="2023-11" db="EMBL/GenBank/DDBJ databases">
        <title>Actinomadura monticuli sp. nov., isolated from volcanic ash.</title>
        <authorList>
            <person name="Lee S.D."/>
            <person name="Yang H."/>
            <person name="Kim I.S."/>
        </authorList>
    </citation>
    <scope>NUCLEOTIDE SEQUENCE [LARGE SCALE GENOMIC DNA]</scope>
    <source>
        <strain evidence="2 3">DSM 45346</strain>
    </source>
</reference>
<evidence type="ECO:0000256" key="1">
    <source>
        <dbReference type="SAM" id="MobiDB-lite"/>
    </source>
</evidence>
<feature type="compositionally biased region" description="Basic and acidic residues" evidence="1">
    <location>
        <begin position="1"/>
        <end position="21"/>
    </location>
</feature>
<organism evidence="2 3">
    <name type="scientific">Actinomadura chokoriensis</name>
    <dbReference type="NCBI Taxonomy" id="454156"/>
    <lineage>
        <taxon>Bacteria</taxon>
        <taxon>Bacillati</taxon>
        <taxon>Actinomycetota</taxon>
        <taxon>Actinomycetes</taxon>
        <taxon>Streptosporangiales</taxon>
        <taxon>Thermomonosporaceae</taxon>
        <taxon>Actinomadura</taxon>
    </lineage>
</organism>
<name>A0ABV4QNC4_9ACTN</name>
<dbReference type="RefSeq" id="WP_371938385.1">
    <property type="nucleotide sequence ID" value="NZ_JAXCEH010000001.1"/>
</dbReference>
<protein>
    <submittedName>
        <fullName evidence="2">Uncharacterized protein</fullName>
    </submittedName>
</protein>
<feature type="compositionally biased region" description="Polar residues" evidence="1">
    <location>
        <begin position="40"/>
        <end position="50"/>
    </location>
</feature>
<proteinExistence type="predicted"/>
<accession>A0ABV4QNC4</accession>
<sequence>MIKLGKPDVKPDKPSHTRGVHEGNSTGNYERQPGHRPDGGSTQRRSTGINASHRDPILDSMPNLSPP</sequence>
<feature type="region of interest" description="Disordered" evidence="1">
    <location>
        <begin position="1"/>
        <end position="67"/>
    </location>
</feature>
<evidence type="ECO:0000313" key="3">
    <source>
        <dbReference type="Proteomes" id="UP001569904"/>
    </source>
</evidence>
<dbReference type="EMBL" id="JAXCEH010000001">
    <property type="protein sequence ID" value="MFA1552092.1"/>
    <property type="molecule type" value="Genomic_DNA"/>
</dbReference>
<gene>
    <name evidence="2" type="ORF">SM436_00165</name>
</gene>
<comment type="caution">
    <text evidence="2">The sequence shown here is derived from an EMBL/GenBank/DDBJ whole genome shotgun (WGS) entry which is preliminary data.</text>
</comment>
<evidence type="ECO:0000313" key="2">
    <source>
        <dbReference type="EMBL" id="MFA1552092.1"/>
    </source>
</evidence>
<keyword evidence="3" id="KW-1185">Reference proteome</keyword>